<feature type="non-terminal residue" evidence="1">
    <location>
        <position position="85"/>
    </location>
</feature>
<dbReference type="Proteomes" id="UP000886501">
    <property type="component" value="Unassembled WGS sequence"/>
</dbReference>
<name>A0ACB6Z473_THEGA</name>
<evidence type="ECO:0000313" key="2">
    <source>
        <dbReference type="Proteomes" id="UP000886501"/>
    </source>
</evidence>
<evidence type="ECO:0000313" key="1">
    <source>
        <dbReference type="EMBL" id="KAF9644317.1"/>
    </source>
</evidence>
<reference evidence="1" key="2">
    <citation type="journal article" date="2020" name="Nat. Commun.">
        <title>Large-scale genome sequencing of mycorrhizal fungi provides insights into the early evolution of symbiotic traits.</title>
        <authorList>
            <person name="Miyauchi S."/>
            <person name="Kiss E."/>
            <person name="Kuo A."/>
            <person name="Drula E."/>
            <person name="Kohler A."/>
            <person name="Sanchez-Garcia M."/>
            <person name="Morin E."/>
            <person name="Andreopoulos B."/>
            <person name="Barry K.W."/>
            <person name="Bonito G."/>
            <person name="Buee M."/>
            <person name="Carver A."/>
            <person name="Chen C."/>
            <person name="Cichocki N."/>
            <person name="Clum A."/>
            <person name="Culley D."/>
            <person name="Crous P.W."/>
            <person name="Fauchery L."/>
            <person name="Girlanda M."/>
            <person name="Hayes R.D."/>
            <person name="Keri Z."/>
            <person name="LaButti K."/>
            <person name="Lipzen A."/>
            <person name="Lombard V."/>
            <person name="Magnuson J."/>
            <person name="Maillard F."/>
            <person name="Murat C."/>
            <person name="Nolan M."/>
            <person name="Ohm R.A."/>
            <person name="Pangilinan J."/>
            <person name="Pereira M.F."/>
            <person name="Perotto S."/>
            <person name="Peter M."/>
            <person name="Pfister S."/>
            <person name="Riley R."/>
            <person name="Sitrit Y."/>
            <person name="Stielow J.B."/>
            <person name="Szollosi G."/>
            <person name="Zifcakova L."/>
            <person name="Stursova M."/>
            <person name="Spatafora J.W."/>
            <person name="Tedersoo L."/>
            <person name="Vaario L.M."/>
            <person name="Yamada A."/>
            <person name="Yan M."/>
            <person name="Wang P."/>
            <person name="Xu J."/>
            <person name="Bruns T."/>
            <person name="Baldrian P."/>
            <person name="Vilgalys R."/>
            <person name="Dunand C."/>
            <person name="Henrissat B."/>
            <person name="Grigoriev I.V."/>
            <person name="Hibbett D."/>
            <person name="Nagy L.G."/>
            <person name="Martin F.M."/>
        </authorList>
    </citation>
    <scope>NUCLEOTIDE SEQUENCE</scope>
    <source>
        <strain evidence="1">P2</strain>
    </source>
</reference>
<accession>A0ACB6Z473</accession>
<protein>
    <submittedName>
        <fullName evidence="1">Uncharacterized protein</fullName>
    </submittedName>
</protein>
<dbReference type="EMBL" id="MU118147">
    <property type="protein sequence ID" value="KAF9644317.1"/>
    <property type="molecule type" value="Genomic_DNA"/>
</dbReference>
<keyword evidence="2" id="KW-1185">Reference proteome</keyword>
<organism evidence="1 2">
    <name type="scientific">Thelephora ganbajun</name>
    <name type="common">Ganba fungus</name>
    <dbReference type="NCBI Taxonomy" id="370292"/>
    <lineage>
        <taxon>Eukaryota</taxon>
        <taxon>Fungi</taxon>
        <taxon>Dikarya</taxon>
        <taxon>Basidiomycota</taxon>
        <taxon>Agaricomycotina</taxon>
        <taxon>Agaricomycetes</taxon>
        <taxon>Thelephorales</taxon>
        <taxon>Thelephoraceae</taxon>
        <taxon>Thelephora</taxon>
    </lineage>
</organism>
<sequence>MRSRWWWALFPKVIRAGAGPHDLGPGDNRGDAHLESIVQSDAEPTASGDKDLGGQRGSIDDGADSETDIVMRNTPSVGSRHILSS</sequence>
<gene>
    <name evidence="1" type="ORF">BDM02DRAFT_3122104</name>
</gene>
<proteinExistence type="predicted"/>
<comment type="caution">
    <text evidence="1">The sequence shown here is derived from an EMBL/GenBank/DDBJ whole genome shotgun (WGS) entry which is preliminary data.</text>
</comment>
<reference evidence="1" key="1">
    <citation type="submission" date="2019-10" db="EMBL/GenBank/DDBJ databases">
        <authorList>
            <consortium name="DOE Joint Genome Institute"/>
            <person name="Kuo A."/>
            <person name="Miyauchi S."/>
            <person name="Kiss E."/>
            <person name="Drula E."/>
            <person name="Kohler A."/>
            <person name="Sanchez-Garcia M."/>
            <person name="Andreopoulos B."/>
            <person name="Barry K.W."/>
            <person name="Bonito G."/>
            <person name="Buee M."/>
            <person name="Carver A."/>
            <person name="Chen C."/>
            <person name="Cichocki N."/>
            <person name="Clum A."/>
            <person name="Culley D."/>
            <person name="Crous P.W."/>
            <person name="Fauchery L."/>
            <person name="Girlanda M."/>
            <person name="Hayes R."/>
            <person name="Keri Z."/>
            <person name="Labutti K."/>
            <person name="Lipzen A."/>
            <person name="Lombard V."/>
            <person name="Magnuson J."/>
            <person name="Maillard F."/>
            <person name="Morin E."/>
            <person name="Murat C."/>
            <person name="Nolan M."/>
            <person name="Ohm R."/>
            <person name="Pangilinan J."/>
            <person name="Pereira M."/>
            <person name="Perotto S."/>
            <person name="Peter M."/>
            <person name="Riley R."/>
            <person name="Sitrit Y."/>
            <person name="Stielow B."/>
            <person name="Szollosi G."/>
            <person name="Zifcakova L."/>
            <person name="Stursova M."/>
            <person name="Spatafora J.W."/>
            <person name="Tedersoo L."/>
            <person name="Vaario L.-M."/>
            <person name="Yamada A."/>
            <person name="Yan M."/>
            <person name="Wang P."/>
            <person name="Xu J."/>
            <person name="Bruns T."/>
            <person name="Baldrian P."/>
            <person name="Vilgalys R."/>
            <person name="Henrissat B."/>
            <person name="Grigoriev I.V."/>
            <person name="Hibbett D."/>
            <person name="Nagy L.G."/>
            <person name="Martin F.M."/>
        </authorList>
    </citation>
    <scope>NUCLEOTIDE SEQUENCE</scope>
    <source>
        <strain evidence="1">P2</strain>
    </source>
</reference>